<name>T1HJB6_RHOPR</name>
<protein>
    <submittedName>
        <fullName evidence="1">Uncharacterized protein</fullName>
    </submittedName>
</protein>
<dbReference type="HOGENOM" id="CLU_2148944_0_0_1"/>
<proteinExistence type="predicted"/>
<organism evidence="1 2">
    <name type="scientific">Rhodnius prolixus</name>
    <name type="common">Triatomid bug</name>
    <dbReference type="NCBI Taxonomy" id="13249"/>
    <lineage>
        <taxon>Eukaryota</taxon>
        <taxon>Metazoa</taxon>
        <taxon>Ecdysozoa</taxon>
        <taxon>Arthropoda</taxon>
        <taxon>Hexapoda</taxon>
        <taxon>Insecta</taxon>
        <taxon>Pterygota</taxon>
        <taxon>Neoptera</taxon>
        <taxon>Paraneoptera</taxon>
        <taxon>Hemiptera</taxon>
        <taxon>Heteroptera</taxon>
        <taxon>Panheteroptera</taxon>
        <taxon>Cimicomorpha</taxon>
        <taxon>Reduviidae</taxon>
        <taxon>Triatominae</taxon>
        <taxon>Rhodnius</taxon>
    </lineage>
</organism>
<accession>T1HJB6</accession>
<dbReference type="EnsemblMetazoa" id="RPRC004139-RA">
    <property type="protein sequence ID" value="RPRC004139-PA"/>
    <property type="gene ID" value="RPRC004139"/>
</dbReference>
<dbReference type="InParanoid" id="T1HJB6"/>
<dbReference type="AlphaFoldDB" id="T1HJB6"/>
<evidence type="ECO:0000313" key="2">
    <source>
        <dbReference type="Proteomes" id="UP000015103"/>
    </source>
</evidence>
<keyword evidence="2" id="KW-1185">Reference proteome</keyword>
<dbReference type="VEuPathDB" id="VectorBase:RPRC004139"/>
<evidence type="ECO:0000313" key="1">
    <source>
        <dbReference type="EnsemblMetazoa" id="RPRC004139-PA"/>
    </source>
</evidence>
<sequence length="112" mass="12800">MDLNTLKLRLIVLGVIFAYLMNTCIAEDENTKVNAINEVGENTKVNAINGVSEIFKVNTTKVVSKKFFARKLSRHNNYTSPEKIVKKKVHKPKPKTTRKPKCLDDFFACIMR</sequence>
<reference evidence="1" key="1">
    <citation type="submission" date="2015-05" db="UniProtKB">
        <authorList>
            <consortium name="EnsemblMetazoa"/>
        </authorList>
    </citation>
    <scope>IDENTIFICATION</scope>
</reference>
<dbReference type="EMBL" id="ACPB03017526">
    <property type="status" value="NOT_ANNOTATED_CDS"/>
    <property type="molecule type" value="Genomic_DNA"/>
</dbReference>
<dbReference type="Proteomes" id="UP000015103">
    <property type="component" value="Unassembled WGS sequence"/>
</dbReference>